<evidence type="ECO:0000256" key="7">
    <source>
        <dbReference type="ARBA" id="ARBA00023163"/>
    </source>
</evidence>
<protein>
    <recommendedName>
        <fullName evidence="3">Chromatin modification-related protein MEAF6</fullName>
    </recommendedName>
</protein>
<dbReference type="Proteomes" id="UP001432322">
    <property type="component" value="Unassembled WGS sequence"/>
</dbReference>
<evidence type="ECO:0000256" key="1">
    <source>
        <dbReference type="ARBA" id="ARBA00004123"/>
    </source>
</evidence>
<evidence type="ECO:0000256" key="8">
    <source>
        <dbReference type="ARBA" id="ARBA00023242"/>
    </source>
</evidence>
<feature type="compositionally biased region" description="Polar residues" evidence="11">
    <location>
        <begin position="133"/>
        <end position="142"/>
    </location>
</feature>
<evidence type="ECO:0000313" key="13">
    <source>
        <dbReference type="Proteomes" id="UP001432322"/>
    </source>
</evidence>
<feature type="coiled-coil region" evidence="10">
    <location>
        <begin position="3"/>
        <end position="30"/>
    </location>
</feature>
<feature type="non-terminal residue" evidence="12">
    <location>
        <position position="1"/>
    </location>
</feature>
<dbReference type="AlphaFoldDB" id="A0AAV5WC59"/>
<dbReference type="PANTHER" id="PTHR13476">
    <property type="entry name" value="CHROMATIN MODIFICATION-RELATED PROTEIN MEAF6"/>
    <property type="match status" value="1"/>
</dbReference>
<organism evidence="12 13">
    <name type="scientific">Pristionchus fissidentatus</name>
    <dbReference type="NCBI Taxonomy" id="1538716"/>
    <lineage>
        <taxon>Eukaryota</taxon>
        <taxon>Metazoa</taxon>
        <taxon>Ecdysozoa</taxon>
        <taxon>Nematoda</taxon>
        <taxon>Chromadorea</taxon>
        <taxon>Rhabditida</taxon>
        <taxon>Rhabditina</taxon>
        <taxon>Diplogasteromorpha</taxon>
        <taxon>Diplogasteroidea</taxon>
        <taxon>Neodiplogasteridae</taxon>
        <taxon>Pristionchus</taxon>
    </lineage>
</organism>
<evidence type="ECO:0000256" key="3">
    <source>
        <dbReference type="ARBA" id="ARBA00019141"/>
    </source>
</evidence>
<feature type="compositionally biased region" description="Low complexity" evidence="11">
    <location>
        <begin position="84"/>
        <end position="120"/>
    </location>
</feature>
<sequence length="161" mass="17669">KESQEIRKELAALVERKHTLQDALGQLETQIYNFETTYLDETSEYGNIFKGWNRYALAAPLSKSVALKLEKKSNRKSVKDSDRLFSSSSISSPLSKRQSTASTANGHHPSSSSSMAQSGGMSMGGGAGPSTSYDGPSTSSNYLKDDDIYDDGMSRKKKRRE</sequence>
<keyword evidence="7 9" id="KW-0804">Transcription</keyword>
<evidence type="ECO:0000256" key="2">
    <source>
        <dbReference type="ARBA" id="ARBA00010916"/>
    </source>
</evidence>
<proteinExistence type="inferred from homology"/>
<dbReference type="GO" id="GO:0006325">
    <property type="term" value="P:chromatin organization"/>
    <property type="evidence" value="ECO:0007669"/>
    <property type="project" value="UniProtKB-KW"/>
</dbReference>
<feature type="compositionally biased region" description="Basic and acidic residues" evidence="11">
    <location>
        <begin position="69"/>
        <end position="83"/>
    </location>
</feature>
<evidence type="ECO:0000256" key="10">
    <source>
        <dbReference type="SAM" id="Coils"/>
    </source>
</evidence>
<feature type="region of interest" description="Disordered" evidence="11">
    <location>
        <begin position="69"/>
        <end position="161"/>
    </location>
</feature>
<keyword evidence="5 9" id="KW-0805">Transcription regulation</keyword>
<evidence type="ECO:0000313" key="12">
    <source>
        <dbReference type="EMBL" id="GMT28195.1"/>
    </source>
</evidence>
<evidence type="ECO:0000256" key="6">
    <source>
        <dbReference type="ARBA" id="ARBA00023054"/>
    </source>
</evidence>
<dbReference type="Pfam" id="PF09340">
    <property type="entry name" value="NuA4"/>
    <property type="match status" value="1"/>
</dbReference>
<keyword evidence="13" id="KW-1185">Reference proteome</keyword>
<comment type="subcellular location">
    <subcellularLocation>
        <location evidence="1">Nucleus</location>
    </subcellularLocation>
</comment>
<evidence type="ECO:0000256" key="9">
    <source>
        <dbReference type="RuleBase" id="RU368022"/>
    </source>
</evidence>
<comment type="caution">
    <text evidence="12">The sequence shown here is derived from an EMBL/GenBank/DDBJ whole genome shotgun (WGS) entry which is preliminary data.</text>
</comment>
<keyword evidence="8" id="KW-0539">Nucleus</keyword>
<dbReference type="InterPro" id="IPR015418">
    <property type="entry name" value="Eaf6"/>
</dbReference>
<evidence type="ECO:0000256" key="11">
    <source>
        <dbReference type="SAM" id="MobiDB-lite"/>
    </source>
</evidence>
<accession>A0AAV5WC59</accession>
<gene>
    <name evidence="12" type="ORF">PFISCL1PPCAC_19492</name>
</gene>
<dbReference type="GO" id="GO:0005634">
    <property type="term" value="C:nucleus"/>
    <property type="evidence" value="ECO:0007669"/>
    <property type="project" value="UniProtKB-SubCell"/>
</dbReference>
<comment type="similarity">
    <text evidence="2 9">Belongs to the EAF6 family.</text>
</comment>
<name>A0AAV5WC59_9BILA</name>
<keyword evidence="6 10" id="KW-0175">Coiled coil</keyword>
<reference evidence="12" key="1">
    <citation type="submission" date="2023-10" db="EMBL/GenBank/DDBJ databases">
        <title>Genome assembly of Pristionchus species.</title>
        <authorList>
            <person name="Yoshida K."/>
            <person name="Sommer R.J."/>
        </authorList>
    </citation>
    <scope>NUCLEOTIDE SEQUENCE</scope>
    <source>
        <strain evidence="12">RS5133</strain>
    </source>
</reference>
<dbReference type="GO" id="GO:0000123">
    <property type="term" value="C:histone acetyltransferase complex"/>
    <property type="evidence" value="ECO:0007669"/>
    <property type="project" value="InterPro"/>
</dbReference>
<evidence type="ECO:0000256" key="5">
    <source>
        <dbReference type="ARBA" id="ARBA00023015"/>
    </source>
</evidence>
<evidence type="ECO:0000256" key="4">
    <source>
        <dbReference type="ARBA" id="ARBA00022853"/>
    </source>
</evidence>
<keyword evidence="4" id="KW-0156">Chromatin regulator</keyword>
<dbReference type="EMBL" id="BTSY01000005">
    <property type="protein sequence ID" value="GMT28195.1"/>
    <property type="molecule type" value="Genomic_DNA"/>
</dbReference>